<evidence type="ECO:0000313" key="3">
    <source>
        <dbReference type="Proteomes" id="UP000308891"/>
    </source>
</evidence>
<dbReference type="NCBIfam" id="TIGR02532">
    <property type="entry name" value="IV_pilin_GFxxxE"/>
    <property type="match status" value="1"/>
</dbReference>
<organism evidence="2 3">
    <name type="scientific">Crenobacter intestini</name>
    <dbReference type="NCBI Taxonomy" id="2563443"/>
    <lineage>
        <taxon>Bacteria</taxon>
        <taxon>Pseudomonadati</taxon>
        <taxon>Pseudomonadota</taxon>
        <taxon>Betaproteobacteria</taxon>
        <taxon>Neisseriales</taxon>
        <taxon>Neisseriaceae</taxon>
        <taxon>Crenobacter</taxon>
    </lineage>
</organism>
<dbReference type="OrthoDB" id="8547299at2"/>
<dbReference type="NCBIfam" id="TIGR02523">
    <property type="entry name" value="type_IV_pilV"/>
    <property type="match status" value="1"/>
</dbReference>
<keyword evidence="1" id="KW-1133">Transmembrane helix</keyword>
<keyword evidence="1" id="KW-0472">Membrane</keyword>
<evidence type="ECO:0000256" key="1">
    <source>
        <dbReference type="SAM" id="Phobius"/>
    </source>
</evidence>
<sequence>MANIRRGGGGALQRGFSLLEVLVSIVVLSVGLLGVAALQMAGLRYNQSAAERSAAVIQLHSIEDVLRADRANAIRGDFNLAIDEPAGSGDSYVTDALRKWRGEIASTLGEGASGGVRCDGAKCRIEVRWDDSRASEGDSLQQVVTEVYL</sequence>
<accession>A0A4T0UMB5</accession>
<dbReference type="InterPro" id="IPR012902">
    <property type="entry name" value="N_methyl_site"/>
</dbReference>
<keyword evidence="1" id="KW-0812">Transmembrane</keyword>
<dbReference type="EMBL" id="STGJ01000017">
    <property type="protein sequence ID" value="TIC79596.1"/>
    <property type="molecule type" value="Genomic_DNA"/>
</dbReference>
<dbReference type="AlphaFoldDB" id="A0A4T0UMB5"/>
<protein>
    <submittedName>
        <fullName evidence="2">Type IV pilus modification protein PilV</fullName>
    </submittedName>
</protein>
<evidence type="ECO:0000313" key="2">
    <source>
        <dbReference type="EMBL" id="TIC79596.1"/>
    </source>
</evidence>
<dbReference type="Pfam" id="PF07963">
    <property type="entry name" value="N_methyl"/>
    <property type="match status" value="1"/>
</dbReference>
<reference evidence="2 3" key="1">
    <citation type="submission" date="2019-04" db="EMBL/GenBank/DDBJ databases">
        <title>Crenobacter sp. nov.</title>
        <authorList>
            <person name="Shi S."/>
        </authorList>
    </citation>
    <scope>NUCLEOTIDE SEQUENCE [LARGE SCALE GENOMIC DNA]</scope>
    <source>
        <strain evidence="2 3">GY 70310</strain>
    </source>
</reference>
<feature type="transmembrane region" description="Helical" evidence="1">
    <location>
        <begin position="16"/>
        <end position="38"/>
    </location>
</feature>
<dbReference type="PROSITE" id="PS00409">
    <property type="entry name" value="PROKAR_NTER_METHYL"/>
    <property type="match status" value="1"/>
</dbReference>
<dbReference type="RefSeq" id="WP_136555094.1">
    <property type="nucleotide sequence ID" value="NZ_STGJ01000017.1"/>
</dbReference>
<dbReference type="InterPro" id="IPR013362">
    <property type="entry name" value="Pilus_4_PilV"/>
</dbReference>
<comment type="caution">
    <text evidence="2">The sequence shown here is derived from an EMBL/GenBank/DDBJ whole genome shotgun (WGS) entry which is preliminary data.</text>
</comment>
<dbReference type="Proteomes" id="UP000308891">
    <property type="component" value="Unassembled WGS sequence"/>
</dbReference>
<name>A0A4T0UMB5_9NEIS</name>
<keyword evidence="3" id="KW-1185">Reference proteome</keyword>
<proteinExistence type="predicted"/>
<gene>
    <name evidence="2" type="primary">pilV</name>
    <name evidence="2" type="ORF">E5K04_13755</name>
</gene>